<dbReference type="PANTHER" id="PTHR45721">
    <property type="entry name" value="LAMIN DM0-RELATED"/>
    <property type="match status" value="1"/>
</dbReference>
<organism evidence="5 6">
    <name type="scientific">Allacma fusca</name>
    <dbReference type="NCBI Taxonomy" id="39272"/>
    <lineage>
        <taxon>Eukaryota</taxon>
        <taxon>Metazoa</taxon>
        <taxon>Ecdysozoa</taxon>
        <taxon>Arthropoda</taxon>
        <taxon>Hexapoda</taxon>
        <taxon>Collembola</taxon>
        <taxon>Symphypleona</taxon>
        <taxon>Sminthuridae</taxon>
        <taxon>Allacma</taxon>
    </lineage>
</organism>
<reference evidence="5" key="1">
    <citation type="submission" date="2021-06" db="EMBL/GenBank/DDBJ databases">
        <authorList>
            <person name="Hodson N. C."/>
            <person name="Mongue J. A."/>
            <person name="Jaron S. K."/>
        </authorList>
    </citation>
    <scope>NUCLEOTIDE SEQUENCE</scope>
</reference>
<proteinExistence type="predicted"/>
<evidence type="ECO:0000313" key="6">
    <source>
        <dbReference type="Proteomes" id="UP000708208"/>
    </source>
</evidence>
<evidence type="ECO:0000256" key="2">
    <source>
        <dbReference type="ARBA" id="ARBA00023054"/>
    </source>
</evidence>
<evidence type="ECO:0000313" key="5">
    <source>
        <dbReference type="EMBL" id="CAG7716326.1"/>
    </source>
</evidence>
<keyword evidence="6" id="KW-1185">Reference proteome</keyword>
<dbReference type="EMBL" id="CAJVCH010037674">
    <property type="protein sequence ID" value="CAG7716326.1"/>
    <property type="molecule type" value="Genomic_DNA"/>
</dbReference>
<protein>
    <recommendedName>
        <fullName evidence="4">LTD domain-containing protein</fullName>
    </recommendedName>
</protein>
<comment type="caution">
    <text evidence="5">The sequence shown here is derived from an EMBL/GenBank/DDBJ whole genome shotgun (WGS) entry which is preliminary data.</text>
</comment>
<dbReference type="InterPro" id="IPR039008">
    <property type="entry name" value="IF_rod_dom"/>
</dbReference>
<feature type="domain" description="LTD" evidence="4">
    <location>
        <begin position="342"/>
        <end position="460"/>
    </location>
</feature>
<dbReference type="AlphaFoldDB" id="A0A8J2NKI2"/>
<dbReference type="GO" id="GO:0005882">
    <property type="term" value="C:intermediate filament"/>
    <property type="evidence" value="ECO:0007669"/>
    <property type="project" value="UniProtKB-KW"/>
</dbReference>
<dbReference type="GO" id="GO:0090435">
    <property type="term" value="P:protein localization to nuclear envelope"/>
    <property type="evidence" value="ECO:0007669"/>
    <property type="project" value="TreeGrafter"/>
</dbReference>
<accession>A0A8J2NKI2</accession>
<dbReference type="GO" id="GO:0051664">
    <property type="term" value="P:nuclear pore localization"/>
    <property type="evidence" value="ECO:0007669"/>
    <property type="project" value="TreeGrafter"/>
</dbReference>
<keyword evidence="1" id="KW-0403">Intermediate filament</keyword>
<name>A0A8J2NKI2_9HEXA</name>
<dbReference type="Pfam" id="PF00038">
    <property type="entry name" value="Filament"/>
    <property type="match status" value="1"/>
</dbReference>
<dbReference type="GO" id="GO:0031507">
    <property type="term" value="P:heterochromatin formation"/>
    <property type="evidence" value="ECO:0007669"/>
    <property type="project" value="TreeGrafter"/>
</dbReference>
<evidence type="ECO:0000256" key="3">
    <source>
        <dbReference type="SAM" id="Coils"/>
    </source>
</evidence>
<gene>
    <name evidence="5" type="ORF">AFUS01_LOCUS5840</name>
</gene>
<dbReference type="InterPro" id="IPR001322">
    <property type="entry name" value="Lamin_tail_dom"/>
</dbReference>
<dbReference type="GO" id="GO:0006998">
    <property type="term" value="P:nuclear envelope organization"/>
    <property type="evidence" value="ECO:0007669"/>
    <property type="project" value="TreeGrafter"/>
</dbReference>
<dbReference type="GO" id="GO:0007097">
    <property type="term" value="P:nuclear migration"/>
    <property type="evidence" value="ECO:0007669"/>
    <property type="project" value="TreeGrafter"/>
</dbReference>
<dbReference type="GO" id="GO:0005200">
    <property type="term" value="F:structural constituent of cytoskeleton"/>
    <property type="evidence" value="ECO:0007669"/>
    <property type="project" value="TreeGrafter"/>
</dbReference>
<dbReference type="Pfam" id="PF00932">
    <property type="entry name" value="LTD"/>
    <property type="match status" value="1"/>
</dbReference>
<keyword evidence="2 3" id="KW-0175">Coiled coil</keyword>
<dbReference type="PROSITE" id="PS51841">
    <property type="entry name" value="LTD"/>
    <property type="match status" value="1"/>
</dbReference>
<evidence type="ECO:0000256" key="1">
    <source>
        <dbReference type="ARBA" id="ARBA00022754"/>
    </source>
</evidence>
<dbReference type="PANTHER" id="PTHR45721:SF11">
    <property type="entry name" value="LAMIN DM0-RELATED"/>
    <property type="match status" value="1"/>
</dbReference>
<evidence type="ECO:0000259" key="4">
    <source>
        <dbReference type="PROSITE" id="PS51841"/>
    </source>
</evidence>
<feature type="coiled-coil region" evidence="3">
    <location>
        <begin position="50"/>
        <end position="120"/>
    </location>
</feature>
<sequence>MYPVQVESERRRLRRLNHIGNLSYHRISDVERSKGTNEVEVLKQNVLFRLEKKTKEAATAQARVRQLCDRFQSSVEHERKELETDVTRLKRELQLLRGHLEQEKSSRKLLEDKLDSKEQELSFQNRCHEQEVALIKACHSREIQEVRELLFKENELKLNQRSQNLHAEFETQLQVEKKEMHDFYGQKVSVLTSQLQALESSSKSKGQELAWLSSRCDSQTKKISDIESEKNNLMIKWKDFEAKVDGDRTKFLALLEDRQREINVLTSEKSALIMDNQNLVRTKLTLETEIASYRELLERVNRRLSCSPPRSVVKNDESCRENMILPQETNCKRKYSEDEKDTDSGTNMISHGVVEISEDDPHGGFIQIRNRSEVEISVSSWQLLRLSGDIINIHEFGRQAKIKARGTVTVWSSDAIDRVHDPPYNIVMNGQKWCTSGHFKTVLTNSSGEEEAVRETRYLPVGHRKCLTRLHHQPKDLKLTMRKGGFNTQKCVIS</sequence>
<dbReference type="GO" id="GO:0005652">
    <property type="term" value="C:nuclear lamina"/>
    <property type="evidence" value="ECO:0007669"/>
    <property type="project" value="TreeGrafter"/>
</dbReference>
<dbReference type="Proteomes" id="UP000708208">
    <property type="component" value="Unassembled WGS sequence"/>
</dbReference>
<dbReference type="OrthoDB" id="102442at2759"/>